<sequence length="107" mass="11987">MSSTGNSPNKPVGTQFSTLLRCICLSLNEYGYQGSHPGWRRFHLPSSGTLGADKAWETRNCLGKIRHIRCCSSETVFTGRFPLVMKKSLQYVLLKVLVNQVEVETSH</sequence>
<reference evidence="1 2" key="1">
    <citation type="submission" date="2024-01" db="EMBL/GenBank/DDBJ databases">
        <title>The genomes of 5 underutilized Papilionoideae crops provide insights into root nodulation and disease resistanc.</title>
        <authorList>
            <person name="Jiang F."/>
        </authorList>
    </citation>
    <scope>NUCLEOTIDE SEQUENCE [LARGE SCALE GENOMIC DNA]</scope>
    <source>
        <strain evidence="1">LVBAO_FW01</strain>
        <tissue evidence="1">Leaves</tissue>
    </source>
</reference>
<name>A0AAN9JVS0_CANGL</name>
<dbReference type="EMBL" id="JAYMYQ010000011">
    <property type="protein sequence ID" value="KAK7306370.1"/>
    <property type="molecule type" value="Genomic_DNA"/>
</dbReference>
<dbReference type="Proteomes" id="UP001367508">
    <property type="component" value="Unassembled WGS sequence"/>
</dbReference>
<gene>
    <name evidence="1" type="ORF">VNO77_44306</name>
</gene>
<evidence type="ECO:0000313" key="1">
    <source>
        <dbReference type="EMBL" id="KAK7306370.1"/>
    </source>
</evidence>
<keyword evidence="2" id="KW-1185">Reference proteome</keyword>
<proteinExistence type="predicted"/>
<dbReference type="AlphaFoldDB" id="A0AAN9JVS0"/>
<comment type="caution">
    <text evidence="1">The sequence shown here is derived from an EMBL/GenBank/DDBJ whole genome shotgun (WGS) entry which is preliminary data.</text>
</comment>
<protein>
    <submittedName>
        <fullName evidence="1">Uncharacterized protein</fullName>
    </submittedName>
</protein>
<evidence type="ECO:0000313" key="2">
    <source>
        <dbReference type="Proteomes" id="UP001367508"/>
    </source>
</evidence>
<organism evidence="1 2">
    <name type="scientific">Canavalia gladiata</name>
    <name type="common">Sword bean</name>
    <name type="synonym">Dolichos gladiatus</name>
    <dbReference type="NCBI Taxonomy" id="3824"/>
    <lineage>
        <taxon>Eukaryota</taxon>
        <taxon>Viridiplantae</taxon>
        <taxon>Streptophyta</taxon>
        <taxon>Embryophyta</taxon>
        <taxon>Tracheophyta</taxon>
        <taxon>Spermatophyta</taxon>
        <taxon>Magnoliopsida</taxon>
        <taxon>eudicotyledons</taxon>
        <taxon>Gunneridae</taxon>
        <taxon>Pentapetalae</taxon>
        <taxon>rosids</taxon>
        <taxon>fabids</taxon>
        <taxon>Fabales</taxon>
        <taxon>Fabaceae</taxon>
        <taxon>Papilionoideae</taxon>
        <taxon>50 kb inversion clade</taxon>
        <taxon>NPAAA clade</taxon>
        <taxon>indigoferoid/millettioid clade</taxon>
        <taxon>Phaseoleae</taxon>
        <taxon>Canavalia</taxon>
    </lineage>
</organism>
<accession>A0AAN9JVS0</accession>